<dbReference type="RefSeq" id="WP_014102917.1">
    <property type="nucleotide sequence ID" value="NC_016026.1"/>
</dbReference>
<feature type="chain" id="PRO_5003432422" description="Right handed beta helix domain-containing protein" evidence="2">
    <location>
        <begin position="24"/>
        <end position="1025"/>
    </location>
</feature>
<feature type="region of interest" description="Disordered" evidence="1">
    <location>
        <begin position="989"/>
        <end position="1025"/>
    </location>
</feature>
<protein>
    <recommendedName>
        <fullName evidence="7">Right handed beta helix domain-containing protein</fullName>
    </recommendedName>
</protein>
<proteinExistence type="predicted"/>
<dbReference type="InterPro" id="IPR024519">
    <property type="entry name" value="IAT_beta"/>
</dbReference>
<feature type="signal peptide" evidence="2">
    <location>
        <begin position="1"/>
        <end position="23"/>
    </location>
</feature>
<dbReference type="Pfam" id="PF11924">
    <property type="entry name" value="IAT_beta"/>
    <property type="match status" value="1"/>
</dbReference>
<dbReference type="SMART" id="SM00710">
    <property type="entry name" value="PbH1"/>
    <property type="match status" value="17"/>
</dbReference>
<feature type="domain" description="Right handed beta helix" evidence="4">
    <location>
        <begin position="678"/>
        <end position="804"/>
    </location>
</feature>
<dbReference type="EMBL" id="CP002382">
    <property type="protein sequence ID" value="AEP09694.1"/>
    <property type="molecule type" value="Genomic_DNA"/>
</dbReference>
<evidence type="ECO:0000259" key="4">
    <source>
        <dbReference type="Pfam" id="PF13229"/>
    </source>
</evidence>
<dbReference type="Pfam" id="PF13229">
    <property type="entry name" value="Beta_helix"/>
    <property type="match status" value="1"/>
</dbReference>
<dbReference type="InterPro" id="IPR012334">
    <property type="entry name" value="Pectin_lyas_fold"/>
</dbReference>
<organism evidence="5 6">
    <name type="scientific">Micavibrio aeruginosavorus (strain ARL-13)</name>
    <dbReference type="NCBI Taxonomy" id="856793"/>
    <lineage>
        <taxon>Bacteria</taxon>
        <taxon>Pseudomonadati</taxon>
        <taxon>Bdellovibrionota</taxon>
        <taxon>Bdellovibrionia</taxon>
        <taxon>Bdellovibrionales</taxon>
        <taxon>Pseudobdellovibrionaceae</taxon>
        <taxon>Micavibrio</taxon>
    </lineage>
</organism>
<accession>G2KLZ8</accession>
<dbReference type="eggNOG" id="COG3210">
    <property type="taxonomic scope" value="Bacteria"/>
</dbReference>
<evidence type="ECO:0000256" key="2">
    <source>
        <dbReference type="SAM" id="SignalP"/>
    </source>
</evidence>
<sequence length="1025" mass="107245">MKKAFLLSSVACLVLSGADIAAAQSTHGIPAFTSAPCRYYPGHIDVEGKYGDRKIGETAIFLPVACSPDTLLFSDIRLKADDQSNREINLGLGTRFLKENGVLGGYVYFDRKRSGFSEEMHSQLTAGAEWLAEEWEVRANGYAPLSDDVLVDTAATLSDPYLSGTGLFVDSQSMVIREQPLYGGDVEAGAKIPKTDLWMYLAGYSFSGDDSPTMVGVRARARYEITDNIALTAEGQYDDERGRDGWVGARFTLPFGGSGKDLTGLKARMTASPVRDVDVVTASKAETSGAPQAVAVLNATTGTAQRIIYIDNQAAGGGDGSMENPFNNLADVQAALQDHDVVYIYTGVGSNGMDSGLVISNTGVQVVGAGTDFVYDSNRFSASGAGRFNNTVLIAGSAAPTLTNGAGVGITVTASDVAVSGVTVDGTTGAGVLVDSVANFTLRDSTIQNSGAHGVFIDADNVTGAYTLTDNVLTGNGTAAGNDTIRIYTSGTSDIDFNVSGNEITGNNYRGIHMDLAGNATVDIDVHDNDVNNNVGDGFRIGNATGGATNVVLNGSIENNNFSNALTDNVIEPDIDTSGLVIRMDQNMTAGSLANRLMIHNNTMSDNSEDGFGLWAFGGTVYAEVSDNTMQDNQDDGAEIRAQNNGAVDGFMDVNIYRNTASGHSENGIQIDARSGSSQSYAHFDGNTTYDNAGRGLYVATLEDSVTVGSVANPVILENNISYNNGIGIGAAAGVGNSSEIHTIIRNNQIYDNTTDGIYLEASGTANSLTATVEGNTITGNDSNGMDVRTANTGTLDLTVDDNDVTTSTAQNLYFDTRNTSTANIVLTSNRISEAGGDGVEFNIQGDSDVTGSMTDNVIEDNTEYGVFITARDASGRMGTAGTAYTMSGNTIRDNDLSNMYVRTAAGAAPFVYISMFDNILTGSAQRGIEIQEFDSTAGTNNLVIDMGGGAFASTGGNQVYDNAGINVYYNPDIAASVLKAENNWWGQDADPSTFDEASDSDGANEFGGANGATIDASPRLSTAP</sequence>
<dbReference type="InterPro" id="IPR011050">
    <property type="entry name" value="Pectin_lyase_fold/virulence"/>
</dbReference>
<evidence type="ECO:0000259" key="3">
    <source>
        <dbReference type="Pfam" id="PF11924"/>
    </source>
</evidence>
<reference evidence="5 6" key="1">
    <citation type="journal article" date="2011" name="BMC Genomics">
        <title>Genomic insights into an obligate epibiotic bacterial predator: Micavibrio aeruginosavorus ARL-13.</title>
        <authorList>
            <person name="Wang Z."/>
            <person name="Kadouri D."/>
            <person name="Wu M."/>
        </authorList>
    </citation>
    <scope>NUCLEOTIDE SEQUENCE [LARGE SCALE GENOMIC DNA]</scope>
    <source>
        <strain evidence="5 6">ARL-13</strain>
    </source>
</reference>
<keyword evidence="2" id="KW-0732">Signal</keyword>
<evidence type="ECO:0000313" key="5">
    <source>
        <dbReference type="EMBL" id="AEP09694.1"/>
    </source>
</evidence>
<evidence type="ECO:0000256" key="1">
    <source>
        <dbReference type="SAM" id="MobiDB-lite"/>
    </source>
</evidence>
<dbReference type="Gene3D" id="2.40.160.160">
    <property type="entry name" value="Inverse autotransporter, beta-domain"/>
    <property type="match status" value="1"/>
</dbReference>
<dbReference type="Gene3D" id="2.160.20.10">
    <property type="entry name" value="Single-stranded right-handed beta-helix, Pectin lyase-like"/>
    <property type="match status" value="3"/>
</dbReference>
<evidence type="ECO:0008006" key="7">
    <source>
        <dbReference type="Google" id="ProtNLM"/>
    </source>
</evidence>
<dbReference type="KEGG" id="mai:MICA_1372"/>
<dbReference type="Proteomes" id="UP000009286">
    <property type="component" value="Chromosome"/>
</dbReference>
<name>G2KLZ8_MICAA</name>
<dbReference type="OrthoDB" id="8320584at2"/>
<dbReference type="SUPFAM" id="SSF51126">
    <property type="entry name" value="Pectin lyase-like"/>
    <property type="match status" value="2"/>
</dbReference>
<keyword evidence="6" id="KW-1185">Reference proteome</keyword>
<evidence type="ECO:0000313" key="6">
    <source>
        <dbReference type="Proteomes" id="UP000009286"/>
    </source>
</evidence>
<dbReference type="HOGENOM" id="CLU_281983_0_0_5"/>
<feature type="domain" description="Inverse autotransporter beta-domain" evidence="3">
    <location>
        <begin position="49"/>
        <end position="196"/>
    </location>
</feature>
<gene>
    <name evidence="5" type="ordered locus">MICA_1372</name>
</gene>
<dbReference type="InterPro" id="IPR038177">
    <property type="entry name" value="IAT_beta_sf"/>
</dbReference>
<dbReference type="InterPro" id="IPR006626">
    <property type="entry name" value="PbH1"/>
</dbReference>
<dbReference type="AlphaFoldDB" id="G2KLZ8"/>
<dbReference type="InterPro" id="IPR039448">
    <property type="entry name" value="Beta_helix"/>
</dbReference>